<dbReference type="Pfam" id="PF00440">
    <property type="entry name" value="TetR_N"/>
    <property type="match status" value="1"/>
</dbReference>
<dbReference type="Pfam" id="PF13977">
    <property type="entry name" value="TetR_C_6"/>
    <property type="match status" value="1"/>
</dbReference>
<protein>
    <submittedName>
        <fullName evidence="7">TetR/AcrR family transcriptional regulator</fullName>
    </submittedName>
</protein>
<dbReference type="GO" id="GO:0003700">
    <property type="term" value="F:DNA-binding transcription factor activity"/>
    <property type="evidence" value="ECO:0007669"/>
    <property type="project" value="TreeGrafter"/>
</dbReference>
<dbReference type="PANTHER" id="PTHR30055">
    <property type="entry name" value="HTH-TYPE TRANSCRIPTIONAL REGULATOR RUTR"/>
    <property type="match status" value="1"/>
</dbReference>
<keyword evidence="2" id="KW-0805">Transcription regulation</keyword>
<feature type="DNA-binding region" description="H-T-H motif" evidence="5">
    <location>
        <begin position="31"/>
        <end position="50"/>
    </location>
</feature>
<dbReference type="SUPFAM" id="SSF48498">
    <property type="entry name" value="Tetracyclin repressor-like, C-terminal domain"/>
    <property type="match status" value="1"/>
</dbReference>
<dbReference type="EMBL" id="VICB01000005">
    <property type="protein sequence ID" value="TQD43641.1"/>
    <property type="molecule type" value="Genomic_DNA"/>
</dbReference>
<gene>
    <name evidence="7" type="ORF">FK256_04860</name>
</gene>
<evidence type="ECO:0000256" key="2">
    <source>
        <dbReference type="ARBA" id="ARBA00023015"/>
    </source>
</evidence>
<evidence type="ECO:0000259" key="6">
    <source>
        <dbReference type="PROSITE" id="PS50977"/>
    </source>
</evidence>
<reference evidence="7 8" key="1">
    <citation type="submission" date="2019-06" db="EMBL/GenBank/DDBJ databases">
        <title>Draft genome sequence of Actinomyces johnsonii CCUG 34287T.</title>
        <authorList>
            <person name="Salva-Serra F."/>
            <person name="Cardew S."/>
            <person name="Moore E."/>
        </authorList>
    </citation>
    <scope>NUCLEOTIDE SEQUENCE [LARGE SCALE GENOMIC DNA]</scope>
    <source>
        <strain evidence="7 8">CCUG 34287</strain>
    </source>
</reference>
<accession>A0A508A4G2</accession>
<keyword evidence="1" id="KW-0678">Repressor</keyword>
<evidence type="ECO:0000313" key="8">
    <source>
        <dbReference type="Proteomes" id="UP000319010"/>
    </source>
</evidence>
<dbReference type="PROSITE" id="PS50977">
    <property type="entry name" value="HTH_TETR_2"/>
    <property type="match status" value="1"/>
</dbReference>
<evidence type="ECO:0000256" key="5">
    <source>
        <dbReference type="PROSITE-ProRule" id="PRU00335"/>
    </source>
</evidence>
<dbReference type="InterPro" id="IPR050109">
    <property type="entry name" value="HTH-type_TetR-like_transc_reg"/>
</dbReference>
<dbReference type="AlphaFoldDB" id="A0A508A4G2"/>
<feature type="domain" description="HTH tetR-type" evidence="6">
    <location>
        <begin position="8"/>
        <end position="68"/>
    </location>
</feature>
<evidence type="ECO:0000313" key="7">
    <source>
        <dbReference type="EMBL" id="TQD43641.1"/>
    </source>
</evidence>
<evidence type="ECO:0000256" key="1">
    <source>
        <dbReference type="ARBA" id="ARBA00022491"/>
    </source>
</evidence>
<organism evidence="7 8">
    <name type="scientific">Actinomyces johnsonii</name>
    <dbReference type="NCBI Taxonomy" id="544581"/>
    <lineage>
        <taxon>Bacteria</taxon>
        <taxon>Bacillati</taxon>
        <taxon>Actinomycetota</taxon>
        <taxon>Actinomycetes</taxon>
        <taxon>Actinomycetales</taxon>
        <taxon>Actinomycetaceae</taxon>
        <taxon>Actinomyces</taxon>
    </lineage>
</organism>
<dbReference type="PANTHER" id="PTHR30055:SF234">
    <property type="entry name" value="HTH-TYPE TRANSCRIPTIONAL REGULATOR BETI"/>
    <property type="match status" value="1"/>
</dbReference>
<comment type="caution">
    <text evidence="7">The sequence shown here is derived from an EMBL/GenBank/DDBJ whole genome shotgun (WGS) entry which is preliminary data.</text>
</comment>
<keyword evidence="4" id="KW-0804">Transcription</keyword>
<dbReference type="Proteomes" id="UP000319010">
    <property type="component" value="Unassembled WGS sequence"/>
</dbReference>
<dbReference type="InterPro" id="IPR001647">
    <property type="entry name" value="HTH_TetR"/>
</dbReference>
<sequence>MPKIVDHEQRRTEIIYALWQVIYEQGIHAASYQAVARAAGISVGRIQHYFASKQDLVRAGCQAIVDTAESVHFERTEALDPLDALTELLIQPLPRTEALRLGISVWYAYLARATADPQIREIFTKASRGTLDYAARLLEQAGAPAQEAGRLIALSNGLAQAAMVGAVTVDEAARVLHQEVDSLKSLSTRR</sequence>
<dbReference type="RefSeq" id="WP_141423925.1">
    <property type="nucleotide sequence ID" value="NZ_JASPFB010000002.1"/>
</dbReference>
<evidence type="ECO:0000256" key="3">
    <source>
        <dbReference type="ARBA" id="ARBA00023125"/>
    </source>
</evidence>
<keyword evidence="3 5" id="KW-0238">DNA-binding</keyword>
<dbReference type="Gene3D" id="1.10.357.10">
    <property type="entry name" value="Tetracycline Repressor, domain 2"/>
    <property type="match status" value="1"/>
</dbReference>
<name>A0A508A4G2_9ACTO</name>
<proteinExistence type="predicted"/>
<dbReference type="InterPro" id="IPR039538">
    <property type="entry name" value="BetI_C"/>
</dbReference>
<dbReference type="InterPro" id="IPR009057">
    <property type="entry name" value="Homeodomain-like_sf"/>
</dbReference>
<dbReference type="SUPFAM" id="SSF46689">
    <property type="entry name" value="Homeodomain-like"/>
    <property type="match status" value="1"/>
</dbReference>
<dbReference type="GO" id="GO:0000976">
    <property type="term" value="F:transcription cis-regulatory region binding"/>
    <property type="evidence" value="ECO:0007669"/>
    <property type="project" value="TreeGrafter"/>
</dbReference>
<dbReference type="PRINTS" id="PR00455">
    <property type="entry name" value="HTHTETR"/>
</dbReference>
<evidence type="ECO:0000256" key="4">
    <source>
        <dbReference type="ARBA" id="ARBA00023163"/>
    </source>
</evidence>
<dbReference type="InterPro" id="IPR036271">
    <property type="entry name" value="Tet_transcr_reg_TetR-rel_C_sf"/>
</dbReference>